<dbReference type="GO" id="GO:0003677">
    <property type="term" value="F:DNA binding"/>
    <property type="evidence" value="ECO:0007669"/>
    <property type="project" value="InterPro"/>
</dbReference>
<organism evidence="2 3">
    <name type="scientific">Micromonospora matsumotoense</name>
    <dbReference type="NCBI Taxonomy" id="121616"/>
    <lineage>
        <taxon>Bacteria</taxon>
        <taxon>Bacillati</taxon>
        <taxon>Actinomycetota</taxon>
        <taxon>Actinomycetes</taxon>
        <taxon>Micromonosporales</taxon>
        <taxon>Micromonosporaceae</taxon>
        <taxon>Micromonospora</taxon>
    </lineage>
</organism>
<dbReference type="STRING" id="121616.GA0070216_101441"/>
<dbReference type="CDD" id="cd00093">
    <property type="entry name" value="HTH_XRE"/>
    <property type="match status" value="1"/>
</dbReference>
<reference evidence="3" key="1">
    <citation type="submission" date="2016-06" db="EMBL/GenBank/DDBJ databases">
        <authorList>
            <person name="Varghese N."/>
            <person name="Submissions Spin"/>
        </authorList>
    </citation>
    <scope>NUCLEOTIDE SEQUENCE [LARGE SCALE GENOMIC DNA]</scope>
    <source>
        <strain evidence="3">DSM 44100</strain>
    </source>
</reference>
<accession>A0A1C4UEB8</accession>
<dbReference type="EMBL" id="FMCU01000001">
    <property type="protein sequence ID" value="SCE70048.1"/>
    <property type="molecule type" value="Genomic_DNA"/>
</dbReference>
<gene>
    <name evidence="2" type="ORF">GA0070216_101441</name>
</gene>
<feature type="domain" description="DUF5753" evidence="1">
    <location>
        <begin position="99"/>
        <end position="277"/>
    </location>
</feature>
<dbReference type="Pfam" id="PF19054">
    <property type="entry name" value="DUF5753"/>
    <property type="match status" value="1"/>
</dbReference>
<keyword evidence="3" id="KW-1185">Reference proteome</keyword>
<dbReference type="InterPro" id="IPR010982">
    <property type="entry name" value="Lambda_DNA-bd_dom_sf"/>
</dbReference>
<evidence type="ECO:0000259" key="1">
    <source>
        <dbReference type="Pfam" id="PF19054"/>
    </source>
</evidence>
<dbReference type="OrthoDB" id="4285266at2"/>
<proteinExistence type="predicted"/>
<sequence>MGPRTDPSALRWLVGAELGRYRREALLTLTELSTRTGIGKPKLGHMETGRYQQFPEDIATVLRACGADQPAIDRLTALAGRSDAKTWWAPWAAVLPDWFKTYVGLEGLADGAFVFESMVIPGLLQTEEYAQALTLGTGFVRPDHAERFVSFRQTRARRLTDDDPLTLHAVIGEAALRLRVNGDETRRAQLRHLATMSELPNVTVQVLRPEDGPHAATPLGKFVLLDFAQVRPIAYTEVLDGATYVQDPDSVRTYSFVADNLRQVALSPAESRALIRELAGAA</sequence>
<evidence type="ECO:0000313" key="2">
    <source>
        <dbReference type="EMBL" id="SCE70048.1"/>
    </source>
</evidence>
<dbReference type="RefSeq" id="WP_091237757.1">
    <property type="nucleotide sequence ID" value="NZ_FMCU01000001.1"/>
</dbReference>
<name>A0A1C4UEB8_9ACTN</name>
<dbReference type="SUPFAM" id="SSF47413">
    <property type="entry name" value="lambda repressor-like DNA-binding domains"/>
    <property type="match status" value="1"/>
</dbReference>
<dbReference type="InterPro" id="IPR001387">
    <property type="entry name" value="Cro/C1-type_HTH"/>
</dbReference>
<dbReference type="Pfam" id="PF13560">
    <property type="entry name" value="HTH_31"/>
    <property type="match status" value="1"/>
</dbReference>
<protein>
    <submittedName>
        <fullName evidence="2">Helix-turn-helix domain-containing protein</fullName>
    </submittedName>
</protein>
<evidence type="ECO:0000313" key="3">
    <source>
        <dbReference type="Proteomes" id="UP000198797"/>
    </source>
</evidence>
<dbReference type="Proteomes" id="UP000198797">
    <property type="component" value="Unassembled WGS sequence"/>
</dbReference>
<dbReference type="AlphaFoldDB" id="A0A1C4UEB8"/>
<dbReference type="Gene3D" id="1.10.260.40">
    <property type="entry name" value="lambda repressor-like DNA-binding domains"/>
    <property type="match status" value="1"/>
</dbReference>
<dbReference type="InterPro" id="IPR043917">
    <property type="entry name" value="DUF5753"/>
</dbReference>